<sequence>MKFKLYIFLFLFSTLIFAQQKPVETSIDTTKNKIGAEFKLTLKTVVTSTSKVEFPKLKNIGALEVIQSYPIDTVKKDATNYELIKKYGLTQFDSGKYVIPSIKILIDKKPFFSDSIKVEVANVKVDTLQQKMYDIKDIASVDQGMGTWWIYVLITVVIIGIGVFVYWYVKKRQLKKIEEEVYKTPIEKATSLLNNLEKKELVQKGEIKEYYSELTDIARNYIEEAIQIPAMESTTSELIEGIRTASTKKKMVLTPETVENLERVLRQADLVKFAKSKPLDFEITEDRNKIQKVILTLDNAIPTEAPEDIEDQLLNEAQRQKQIKAQLLKKRNARIGYSVAAVILLLFVTTTYFVVTKGFNYVKDNLIGHPSKELLEGEWVKSEYGNPGILIETPKVLKRMDTEKVLPKEAMALIKEMQLFTYGSLIDNFYVAVSTSKFKTPTEIDLSKALEGSLKIIEVQGAQNIIVKQEDFQTNEGIQGIKGYGTMSILNPTTKTSMKAYYEILLFKQEQGLQQIIILHEEGDKYANDITTRILNSVELKKATN</sequence>
<feature type="transmembrane region" description="Helical" evidence="1">
    <location>
        <begin position="335"/>
        <end position="355"/>
    </location>
</feature>
<dbReference type="RefSeq" id="WP_379683833.1">
    <property type="nucleotide sequence ID" value="NZ_JBHLYW010000001.1"/>
</dbReference>
<evidence type="ECO:0008006" key="5">
    <source>
        <dbReference type="Google" id="ProtNLM"/>
    </source>
</evidence>
<keyword evidence="1" id="KW-1133">Transmembrane helix</keyword>
<organism evidence="3 4">
    <name type="scientific">Flavobacterium procerum</name>
    <dbReference type="NCBI Taxonomy" id="1455569"/>
    <lineage>
        <taxon>Bacteria</taxon>
        <taxon>Pseudomonadati</taxon>
        <taxon>Bacteroidota</taxon>
        <taxon>Flavobacteriia</taxon>
        <taxon>Flavobacteriales</taxon>
        <taxon>Flavobacteriaceae</taxon>
        <taxon>Flavobacterium</taxon>
    </lineage>
</organism>
<keyword evidence="4" id="KW-1185">Reference proteome</keyword>
<gene>
    <name evidence="3" type="ORF">ACFFLS_00505</name>
</gene>
<protein>
    <recommendedName>
        <fullName evidence="5">Protein BatD</fullName>
    </recommendedName>
</protein>
<evidence type="ECO:0000256" key="1">
    <source>
        <dbReference type="SAM" id="Phobius"/>
    </source>
</evidence>
<dbReference type="Proteomes" id="UP001589734">
    <property type="component" value="Unassembled WGS sequence"/>
</dbReference>
<comment type="caution">
    <text evidence="3">The sequence shown here is derived from an EMBL/GenBank/DDBJ whole genome shotgun (WGS) entry which is preliminary data.</text>
</comment>
<proteinExistence type="predicted"/>
<feature type="chain" id="PRO_5045061329" description="Protein BatD" evidence="2">
    <location>
        <begin position="19"/>
        <end position="545"/>
    </location>
</feature>
<evidence type="ECO:0000313" key="4">
    <source>
        <dbReference type="Proteomes" id="UP001589734"/>
    </source>
</evidence>
<keyword evidence="2" id="KW-0732">Signal</keyword>
<feature type="transmembrane region" description="Helical" evidence="1">
    <location>
        <begin position="148"/>
        <end position="169"/>
    </location>
</feature>
<accession>A0ABV6BJ89</accession>
<evidence type="ECO:0000313" key="3">
    <source>
        <dbReference type="EMBL" id="MFC0075504.1"/>
    </source>
</evidence>
<evidence type="ECO:0000256" key="2">
    <source>
        <dbReference type="SAM" id="SignalP"/>
    </source>
</evidence>
<name>A0ABV6BJ89_9FLAO</name>
<reference evidence="3 4" key="1">
    <citation type="submission" date="2024-09" db="EMBL/GenBank/DDBJ databases">
        <authorList>
            <person name="Sun Q."/>
            <person name="Mori K."/>
        </authorList>
    </citation>
    <scope>NUCLEOTIDE SEQUENCE [LARGE SCALE GENOMIC DNA]</scope>
    <source>
        <strain evidence="3 4">CGMCC 1.12926</strain>
    </source>
</reference>
<feature type="signal peptide" evidence="2">
    <location>
        <begin position="1"/>
        <end position="18"/>
    </location>
</feature>
<keyword evidence="1" id="KW-0812">Transmembrane</keyword>
<keyword evidence="1" id="KW-0472">Membrane</keyword>
<dbReference type="EMBL" id="JBHLYW010000001">
    <property type="protein sequence ID" value="MFC0075504.1"/>
    <property type="molecule type" value="Genomic_DNA"/>
</dbReference>